<comment type="pathway">
    <text evidence="5">Purine metabolism; XMP biosynthesis via salvage pathway; XMP from xanthine: step 1/1.</text>
</comment>
<dbReference type="Pfam" id="PF00156">
    <property type="entry name" value="Pribosyltran"/>
    <property type="match status" value="1"/>
</dbReference>
<dbReference type="EMBL" id="FOIF01000047">
    <property type="protein sequence ID" value="SET09537.1"/>
    <property type="molecule type" value="Genomic_DNA"/>
</dbReference>
<sequence length="190" mass="21068">MEFLQQQIQKYGKIVSKDIVKVDSFLNHQLQPKIIEKIADEFIGEFSKYNPTKILTIEASGIAIAMVMGIKTGLPVVFAKKKKPVTLSGECYSSNIYSYTKKETNSIVVSKEFIQKGDRVIIVDDFLAMGSAVLGLIDIVEQGEGEVVGIGIAVEKGFQKGGELLREKGYNLKSLAIIEKIEGDKIFFRN</sequence>
<dbReference type="Gene3D" id="3.40.50.2020">
    <property type="match status" value="1"/>
</dbReference>
<keyword evidence="2 5" id="KW-0328">Glycosyltransferase</keyword>
<dbReference type="Proteomes" id="UP000243819">
    <property type="component" value="Unassembled WGS sequence"/>
</dbReference>
<comment type="subunit">
    <text evidence="5">Homodimer.</text>
</comment>
<reference evidence="9" key="1">
    <citation type="submission" date="2016-10" db="EMBL/GenBank/DDBJ databases">
        <authorList>
            <person name="Varghese N."/>
            <person name="Submissions S."/>
        </authorList>
    </citation>
    <scope>NUCLEOTIDE SEQUENCE [LARGE SCALE GENOMIC DNA]</scope>
    <source>
        <strain evidence="9">DSM 13577</strain>
    </source>
</reference>
<dbReference type="UniPathway" id="UPA00602">
    <property type="reaction ID" value="UER00658"/>
</dbReference>
<comment type="catalytic activity">
    <reaction evidence="5">
        <text>XMP + diphosphate = xanthine + 5-phospho-alpha-D-ribose 1-diphosphate</text>
        <dbReference type="Rhea" id="RHEA:10800"/>
        <dbReference type="ChEBI" id="CHEBI:17712"/>
        <dbReference type="ChEBI" id="CHEBI:33019"/>
        <dbReference type="ChEBI" id="CHEBI:57464"/>
        <dbReference type="ChEBI" id="CHEBI:58017"/>
        <dbReference type="EC" id="2.4.2.22"/>
    </reaction>
</comment>
<dbReference type="SUPFAM" id="SSF53271">
    <property type="entry name" value="PRTase-like"/>
    <property type="match status" value="1"/>
</dbReference>
<keyword evidence="4 5" id="KW-0660">Purine salvage</keyword>
<comment type="caution">
    <text evidence="5">Lacks conserved residue(s) required for the propagation of feature annotation.</text>
</comment>
<evidence type="ECO:0000259" key="7">
    <source>
        <dbReference type="Pfam" id="PF00156"/>
    </source>
</evidence>
<keyword evidence="1 5" id="KW-0963">Cytoplasm</keyword>
<proteinExistence type="inferred from homology"/>
<protein>
    <recommendedName>
        <fullName evidence="5 6">Xanthine phosphoribosyltransferase</fullName>
        <shortName evidence="5">XPRTase</shortName>
        <ecNumber evidence="5 6">2.4.2.22</ecNumber>
    </recommendedName>
</protein>
<dbReference type="STRING" id="1120990.SAMN03080614_104710"/>
<evidence type="ECO:0000313" key="8">
    <source>
        <dbReference type="EMBL" id="SET09537.1"/>
    </source>
</evidence>
<dbReference type="HAMAP" id="MF_01184">
    <property type="entry name" value="XPRTase"/>
    <property type="match status" value="1"/>
</dbReference>
<comment type="function">
    <text evidence="5">Converts the preformed base xanthine, a product of nucleic acid breakdown, to xanthosine 5'-monophosphate (XMP), so it can be reused for RNA or DNA synthesis.</text>
</comment>
<feature type="domain" description="Phosphoribosyltransferase" evidence="7">
    <location>
        <begin position="22"/>
        <end position="157"/>
    </location>
</feature>
<comment type="similarity">
    <text evidence="5">Belongs to the purine/pyrimidine phosphoribosyltransferase family. Xpt subfamily.</text>
</comment>
<keyword evidence="9" id="KW-1185">Reference proteome</keyword>
<dbReference type="PANTHER" id="PTHR43864:SF1">
    <property type="entry name" value="XANTHINE PHOSPHORIBOSYLTRANSFERASE"/>
    <property type="match status" value="1"/>
</dbReference>
<dbReference type="InterPro" id="IPR010079">
    <property type="entry name" value="Xanthine_PRibTrfase"/>
</dbReference>
<dbReference type="CDD" id="cd06223">
    <property type="entry name" value="PRTases_typeI"/>
    <property type="match status" value="1"/>
</dbReference>
<dbReference type="OrthoDB" id="9790678at2"/>
<name>A0A1I0BR94_9FIRM</name>
<dbReference type="GO" id="GO:0006166">
    <property type="term" value="P:purine ribonucleoside salvage"/>
    <property type="evidence" value="ECO:0007669"/>
    <property type="project" value="UniProtKB-KW"/>
</dbReference>
<organism evidence="8 9">
    <name type="scientific">Anaerobranca gottschalkii DSM 13577</name>
    <dbReference type="NCBI Taxonomy" id="1120990"/>
    <lineage>
        <taxon>Bacteria</taxon>
        <taxon>Bacillati</taxon>
        <taxon>Bacillota</taxon>
        <taxon>Clostridia</taxon>
        <taxon>Eubacteriales</taxon>
        <taxon>Proteinivoracaceae</taxon>
        <taxon>Anaerobranca</taxon>
    </lineage>
</organism>
<accession>A0A1I0BR94</accession>
<dbReference type="NCBIfam" id="NF006671">
    <property type="entry name" value="PRK09219.1"/>
    <property type="match status" value="1"/>
</dbReference>
<dbReference type="InterPro" id="IPR050118">
    <property type="entry name" value="Pur/Pyrimidine_PRTase"/>
</dbReference>
<evidence type="ECO:0000256" key="1">
    <source>
        <dbReference type="ARBA" id="ARBA00022490"/>
    </source>
</evidence>
<gene>
    <name evidence="5" type="primary">xpt</name>
    <name evidence="8" type="ORF">SAMN03080614_104710</name>
</gene>
<dbReference type="GO" id="GO:0005737">
    <property type="term" value="C:cytoplasm"/>
    <property type="evidence" value="ECO:0007669"/>
    <property type="project" value="UniProtKB-SubCell"/>
</dbReference>
<feature type="binding site" evidence="5">
    <location>
        <begin position="128"/>
        <end position="132"/>
    </location>
    <ligand>
        <name>5-phospho-alpha-D-ribose 1-diphosphate</name>
        <dbReference type="ChEBI" id="CHEBI:58017"/>
    </ligand>
</feature>
<evidence type="ECO:0000256" key="4">
    <source>
        <dbReference type="ARBA" id="ARBA00022726"/>
    </source>
</evidence>
<dbReference type="AlphaFoldDB" id="A0A1I0BR94"/>
<dbReference type="GO" id="GO:0000310">
    <property type="term" value="F:xanthine phosphoribosyltransferase activity"/>
    <property type="evidence" value="ECO:0007669"/>
    <property type="project" value="UniProtKB-UniRule"/>
</dbReference>
<dbReference type="GO" id="GO:0032265">
    <property type="term" value="P:XMP salvage"/>
    <property type="evidence" value="ECO:0007669"/>
    <property type="project" value="UniProtKB-UniRule"/>
</dbReference>
<dbReference type="NCBIfam" id="TIGR01744">
    <property type="entry name" value="XPRTase"/>
    <property type="match status" value="1"/>
</dbReference>
<evidence type="ECO:0000313" key="9">
    <source>
        <dbReference type="Proteomes" id="UP000243819"/>
    </source>
</evidence>
<evidence type="ECO:0000256" key="3">
    <source>
        <dbReference type="ARBA" id="ARBA00022679"/>
    </source>
</evidence>
<keyword evidence="3 5" id="KW-0808">Transferase</keyword>
<dbReference type="GO" id="GO:0046110">
    <property type="term" value="P:xanthine metabolic process"/>
    <property type="evidence" value="ECO:0007669"/>
    <property type="project" value="UniProtKB-UniRule"/>
</dbReference>
<dbReference type="InterPro" id="IPR029057">
    <property type="entry name" value="PRTase-like"/>
</dbReference>
<dbReference type="RefSeq" id="WP_091351240.1">
    <property type="nucleotide sequence ID" value="NZ_FOIF01000047.1"/>
</dbReference>
<comment type="subcellular location">
    <subcellularLocation>
        <location evidence="5">Cytoplasm</location>
    </subcellularLocation>
</comment>
<evidence type="ECO:0000256" key="6">
    <source>
        <dbReference type="NCBIfam" id="TIGR01744"/>
    </source>
</evidence>
<evidence type="ECO:0000256" key="5">
    <source>
        <dbReference type="HAMAP-Rule" id="MF_01184"/>
    </source>
</evidence>
<dbReference type="EC" id="2.4.2.22" evidence="5 6"/>
<feature type="binding site" evidence="5">
    <location>
        <position position="27"/>
    </location>
    <ligand>
        <name>xanthine</name>
        <dbReference type="ChEBI" id="CHEBI:17712"/>
    </ligand>
</feature>
<feature type="binding site" evidence="5">
    <location>
        <position position="156"/>
    </location>
    <ligand>
        <name>xanthine</name>
        <dbReference type="ChEBI" id="CHEBI:17712"/>
    </ligand>
</feature>
<evidence type="ECO:0000256" key="2">
    <source>
        <dbReference type="ARBA" id="ARBA00022676"/>
    </source>
</evidence>
<dbReference type="PANTHER" id="PTHR43864">
    <property type="entry name" value="HYPOXANTHINE/GUANINE PHOSPHORIBOSYLTRANSFERASE"/>
    <property type="match status" value="1"/>
</dbReference>
<dbReference type="InterPro" id="IPR000836">
    <property type="entry name" value="PRTase_dom"/>
</dbReference>